<dbReference type="InterPro" id="IPR016181">
    <property type="entry name" value="Acyl_CoA_acyltransferase"/>
</dbReference>
<dbReference type="Proteomes" id="UP000027980">
    <property type="component" value="Chromosome"/>
</dbReference>
<evidence type="ECO:0000313" key="5">
    <source>
        <dbReference type="Proteomes" id="UP000199735"/>
    </source>
</evidence>
<proteinExistence type="predicted"/>
<dbReference type="GO" id="GO:0008999">
    <property type="term" value="F:protein-N-terminal-alanine acetyltransferase activity"/>
    <property type="evidence" value="ECO:0007669"/>
    <property type="project" value="TreeGrafter"/>
</dbReference>
<dbReference type="RefSeq" id="WP_038557693.1">
    <property type="nucleotide sequence ID" value="NZ_CP008876.1"/>
</dbReference>
<feature type="domain" description="N-acetyltransferase" evidence="1">
    <location>
        <begin position="140"/>
        <end position="274"/>
    </location>
</feature>
<dbReference type="KEGG" id="tap:GZ22_00620"/>
<dbReference type="InterPro" id="IPR000182">
    <property type="entry name" value="GNAT_dom"/>
</dbReference>
<dbReference type="AlphaFoldDB" id="A0A075LFU5"/>
<accession>A0A075LFU5</accession>
<evidence type="ECO:0000313" key="2">
    <source>
        <dbReference type="EMBL" id="AIF65299.1"/>
    </source>
</evidence>
<name>A0A075LFU5_9BACI</name>
<dbReference type="Gene3D" id="3.40.630.30">
    <property type="match status" value="2"/>
</dbReference>
<accession>A0AAX2EHY0</accession>
<organism evidence="2 4">
    <name type="scientific">Terribacillus saccharophilus</name>
    <dbReference type="NCBI Taxonomy" id="361277"/>
    <lineage>
        <taxon>Bacteria</taxon>
        <taxon>Bacillati</taxon>
        <taxon>Bacillota</taxon>
        <taxon>Bacilli</taxon>
        <taxon>Bacillales</taxon>
        <taxon>Bacillaceae</taxon>
        <taxon>Terribacillus</taxon>
    </lineage>
</organism>
<dbReference type="PANTHER" id="PTHR43617:SF20">
    <property type="entry name" value="N-ALPHA-ACETYLTRANSFERASE RIMI"/>
    <property type="match status" value="1"/>
</dbReference>
<dbReference type="Pfam" id="PF00583">
    <property type="entry name" value="Acetyltransf_1"/>
    <property type="match status" value="2"/>
</dbReference>
<dbReference type="PANTHER" id="PTHR43617">
    <property type="entry name" value="L-AMINO ACID N-ACETYLTRANSFERASE"/>
    <property type="match status" value="1"/>
</dbReference>
<evidence type="ECO:0000313" key="3">
    <source>
        <dbReference type="EMBL" id="SEN76802.1"/>
    </source>
</evidence>
<dbReference type="Proteomes" id="UP000199735">
    <property type="component" value="Unassembled WGS sequence"/>
</dbReference>
<dbReference type="OrthoDB" id="7163760at2"/>
<dbReference type="PROSITE" id="PS51186">
    <property type="entry name" value="GNAT"/>
    <property type="match status" value="2"/>
</dbReference>
<reference evidence="2 4" key="1">
    <citation type="submission" date="2014-07" db="EMBL/GenBank/DDBJ databases">
        <title>Complete genome sequence of a moderately halophilic bacterium Terribacillus aidingensis MP602, isolated from Cryptomeria fortunei in Tianmu mountain in China.</title>
        <authorList>
            <person name="Wang Y."/>
            <person name="Lu P."/>
            <person name="Zhang L."/>
        </authorList>
    </citation>
    <scope>NUCLEOTIDE SEQUENCE [LARGE SCALE GENOMIC DNA]</scope>
    <source>
        <strain evidence="2 4">MP602</strain>
    </source>
</reference>
<protein>
    <submittedName>
        <fullName evidence="3">Acetyltransferase (GNAT) family protein</fullName>
    </submittedName>
</protein>
<dbReference type="GeneID" id="34222590"/>
<sequence>MLTIEQLEEIKALQQVVERYDSIELKLNWDMLENRSEEEQTDFLTYDSGQLVGFLGLYSFGSKIEVCGMVHPDYRRKGIFSNLFQNSHFALEKARHILLNVPANSKLGKQWLDSITCIYEESEYMMKWEGKVLPDQDESISLRPSRKEDIDMKMKLDIVCFDFKAEEAKMYNDRLEKEGLQKEFFMIEAEDKIVGKIRIHRDKERSEIYGFAVLPDFQGKGYGRKALQKAVRMEAQQGQSVYLDVQTENEKALSLYTAIGFIKESQQDYYLYSI</sequence>
<dbReference type="CDD" id="cd04301">
    <property type="entry name" value="NAT_SF"/>
    <property type="match status" value="2"/>
</dbReference>
<dbReference type="HOGENOM" id="CLU_070012_1_1_9"/>
<evidence type="ECO:0000313" key="4">
    <source>
        <dbReference type="Proteomes" id="UP000027980"/>
    </source>
</evidence>
<dbReference type="SUPFAM" id="SSF55729">
    <property type="entry name" value="Acyl-CoA N-acyltransferases (Nat)"/>
    <property type="match status" value="2"/>
</dbReference>
<feature type="domain" description="N-acetyltransferase" evidence="1">
    <location>
        <begin position="1"/>
        <end position="143"/>
    </location>
</feature>
<evidence type="ECO:0000259" key="1">
    <source>
        <dbReference type="PROSITE" id="PS51186"/>
    </source>
</evidence>
<gene>
    <name evidence="2" type="ORF">GZ22_00620</name>
    <name evidence="3" type="ORF">SAMN04489762_2792</name>
</gene>
<dbReference type="InterPro" id="IPR050276">
    <property type="entry name" value="MshD_Acetyltransferase"/>
</dbReference>
<reference evidence="3 5" key="2">
    <citation type="submission" date="2016-10" db="EMBL/GenBank/DDBJ databases">
        <authorList>
            <person name="Varghese N."/>
            <person name="Submissions S."/>
        </authorList>
    </citation>
    <scope>NUCLEOTIDE SEQUENCE [LARGE SCALE GENOMIC DNA]</scope>
    <source>
        <strain evidence="3 5">DSM 21619</strain>
    </source>
</reference>
<dbReference type="EMBL" id="CP008876">
    <property type="protein sequence ID" value="AIF65299.1"/>
    <property type="molecule type" value="Genomic_DNA"/>
</dbReference>
<dbReference type="EMBL" id="FOCD01000003">
    <property type="protein sequence ID" value="SEN76802.1"/>
    <property type="molecule type" value="Genomic_DNA"/>
</dbReference>